<feature type="domain" description="FAD-binding FR-type" evidence="11">
    <location>
        <begin position="21"/>
        <end position="124"/>
    </location>
</feature>
<gene>
    <name evidence="12" type="ORF">L2A60_13540</name>
</gene>
<dbReference type="Gene3D" id="2.40.30.10">
    <property type="entry name" value="Translation factors"/>
    <property type="match status" value="1"/>
</dbReference>
<sequence length="370" mass="41009">MNPAGIFIEARANGLPFWDSEAEEELCCVGIRDETDDVRTFMFTAQRPSRFFYWPGQFLTFDFLIDGARVNRCYTIAATPTRPHQITITVKRKPGGVVSPWLHATMRPGSRVRAVGPLGDFSFVAHPAEKYLFLSGGSGITPLMSMARAHHDLGHDADILFVHFARSPADIIFRRELDLMAHHMPRLRVVQVCETDSPHERWGGMRGRVNAPMLALIAPDLMDREVFDCGPEPFMRAVRGGLDALGFDMSRYHEESFDFGTLAEAEPAVAAASMAAVADAATGAAFSVEFIKSRRTIRVPADRHVLEAARLEGLRLPSSCTKGLCGTCKSRLISGKVEMHHQGGIRQREIDQGMILICCSKPLTDLVIER</sequence>
<evidence type="ECO:0000256" key="4">
    <source>
        <dbReference type="ARBA" id="ARBA00022723"/>
    </source>
</evidence>
<comment type="similarity">
    <text evidence="9">In the N-terminal section; belongs to the FAD-binding oxidoreductase type 6 family.</text>
</comment>
<dbReference type="Gene3D" id="3.10.20.30">
    <property type="match status" value="1"/>
</dbReference>
<organism evidence="12 13">
    <name type="scientific">Acidiphilium iwatense</name>
    <dbReference type="NCBI Taxonomy" id="768198"/>
    <lineage>
        <taxon>Bacteria</taxon>
        <taxon>Pseudomonadati</taxon>
        <taxon>Pseudomonadota</taxon>
        <taxon>Alphaproteobacteria</taxon>
        <taxon>Acetobacterales</taxon>
        <taxon>Acidocellaceae</taxon>
        <taxon>Acidiphilium</taxon>
    </lineage>
</organism>
<keyword evidence="6" id="KW-0560">Oxidoreductase</keyword>
<dbReference type="InterPro" id="IPR050415">
    <property type="entry name" value="MRET"/>
</dbReference>
<dbReference type="InterPro" id="IPR039261">
    <property type="entry name" value="FNR_nucleotide-bd"/>
</dbReference>
<dbReference type="EMBL" id="JAKGBZ010000028">
    <property type="protein sequence ID" value="MCF3947701.1"/>
    <property type="molecule type" value="Genomic_DNA"/>
</dbReference>
<evidence type="ECO:0000256" key="5">
    <source>
        <dbReference type="ARBA" id="ARBA00022827"/>
    </source>
</evidence>
<dbReference type="PROSITE" id="PS51085">
    <property type="entry name" value="2FE2S_FER_2"/>
    <property type="match status" value="1"/>
</dbReference>
<dbReference type="PROSITE" id="PS51384">
    <property type="entry name" value="FAD_FR"/>
    <property type="match status" value="1"/>
</dbReference>
<dbReference type="RefSeq" id="WP_235704962.1">
    <property type="nucleotide sequence ID" value="NZ_JAKGBZ010000028.1"/>
</dbReference>
<evidence type="ECO:0000256" key="8">
    <source>
        <dbReference type="ARBA" id="ARBA00023014"/>
    </source>
</evidence>
<dbReference type="InterPro" id="IPR001041">
    <property type="entry name" value="2Fe-2S_ferredoxin-type"/>
</dbReference>
<comment type="caution">
    <text evidence="12">The sequence shown here is derived from an EMBL/GenBank/DDBJ whole genome shotgun (WGS) entry which is preliminary data.</text>
</comment>
<keyword evidence="2" id="KW-0285">Flavoprotein</keyword>
<keyword evidence="4" id="KW-0479">Metal-binding</keyword>
<dbReference type="CDD" id="cd06215">
    <property type="entry name" value="FNR_iron_sulfur_binding_1"/>
    <property type="match status" value="1"/>
</dbReference>
<dbReference type="SUPFAM" id="SSF54292">
    <property type="entry name" value="2Fe-2S ferredoxin-like"/>
    <property type="match status" value="1"/>
</dbReference>
<keyword evidence="3" id="KW-0001">2Fe-2S</keyword>
<dbReference type="SUPFAM" id="SSF52343">
    <property type="entry name" value="Ferredoxin reductase-like, C-terminal NADP-linked domain"/>
    <property type="match status" value="1"/>
</dbReference>
<evidence type="ECO:0000259" key="10">
    <source>
        <dbReference type="PROSITE" id="PS51085"/>
    </source>
</evidence>
<evidence type="ECO:0000256" key="9">
    <source>
        <dbReference type="ARBA" id="ARBA00061434"/>
    </source>
</evidence>
<protein>
    <submittedName>
        <fullName evidence="12">Hybrid-cluster NAD(P)-dependent oxidoreductase</fullName>
    </submittedName>
</protein>
<dbReference type="Proteomes" id="UP001521209">
    <property type="component" value="Unassembled WGS sequence"/>
</dbReference>
<dbReference type="InterPro" id="IPR017927">
    <property type="entry name" value="FAD-bd_FR_type"/>
</dbReference>
<dbReference type="CDD" id="cd00207">
    <property type="entry name" value="fer2"/>
    <property type="match status" value="1"/>
</dbReference>
<keyword evidence="7" id="KW-0408">Iron</keyword>
<dbReference type="InterPro" id="IPR036010">
    <property type="entry name" value="2Fe-2S_ferredoxin-like_sf"/>
</dbReference>
<dbReference type="SUPFAM" id="SSF63380">
    <property type="entry name" value="Riboflavin synthase domain-like"/>
    <property type="match status" value="1"/>
</dbReference>
<keyword evidence="13" id="KW-1185">Reference proteome</keyword>
<evidence type="ECO:0000256" key="1">
    <source>
        <dbReference type="ARBA" id="ARBA00001974"/>
    </source>
</evidence>
<dbReference type="InterPro" id="IPR012675">
    <property type="entry name" value="Beta-grasp_dom_sf"/>
</dbReference>
<evidence type="ECO:0000256" key="6">
    <source>
        <dbReference type="ARBA" id="ARBA00023002"/>
    </source>
</evidence>
<evidence type="ECO:0000313" key="12">
    <source>
        <dbReference type="EMBL" id="MCF3947701.1"/>
    </source>
</evidence>
<dbReference type="PROSITE" id="PS00197">
    <property type="entry name" value="2FE2S_FER_1"/>
    <property type="match status" value="1"/>
</dbReference>
<evidence type="ECO:0000259" key="11">
    <source>
        <dbReference type="PROSITE" id="PS51384"/>
    </source>
</evidence>
<dbReference type="InterPro" id="IPR006058">
    <property type="entry name" value="2Fe2S_fd_BS"/>
</dbReference>
<evidence type="ECO:0000256" key="3">
    <source>
        <dbReference type="ARBA" id="ARBA00022714"/>
    </source>
</evidence>
<dbReference type="PRINTS" id="PR00406">
    <property type="entry name" value="CYTB5RDTASE"/>
</dbReference>
<keyword evidence="8" id="KW-0411">Iron-sulfur</keyword>
<dbReference type="Pfam" id="PF00175">
    <property type="entry name" value="NAD_binding_1"/>
    <property type="match status" value="1"/>
</dbReference>
<dbReference type="InterPro" id="IPR008333">
    <property type="entry name" value="Cbr1-like_FAD-bd_dom"/>
</dbReference>
<dbReference type="PANTHER" id="PTHR47354">
    <property type="entry name" value="NADH OXIDOREDUCTASE HCR"/>
    <property type="match status" value="1"/>
</dbReference>
<dbReference type="Pfam" id="PF00970">
    <property type="entry name" value="FAD_binding_6"/>
    <property type="match status" value="1"/>
</dbReference>
<evidence type="ECO:0000313" key="13">
    <source>
        <dbReference type="Proteomes" id="UP001521209"/>
    </source>
</evidence>
<dbReference type="InterPro" id="IPR001433">
    <property type="entry name" value="OxRdtase_FAD/NAD-bd"/>
</dbReference>
<evidence type="ECO:0000256" key="7">
    <source>
        <dbReference type="ARBA" id="ARBA00023004"/>
    </source>
</evidence>
<dbReference type="InterPro" id="IPR017938">
    <property type="entry name" value="Riboflavin_synthase-like_b-brl"/>
</dbReference>
<accession>A0ABS9DY81</accession>
<dbReference type="Gene3D" id="3.40.50.80">
    <property type="entry name" value="Nucleotide-binding domain of ferredoxin-NADP reductase (FNR) module"/>
    <property type="match status" value="1"/>
</dbReference>
<reference evidence="12 13" key="1">
    <citation type="submission" date="2022-01" db="EMBL/GenBank/DDBJ databases">
        <authorList>
            <person name="Won M."/>
            <person name="Kim S.-J."/>
            <person name="Kwon S.-W."/>
        </authorList>
    </citation>
    <scope>NUCLEOTIDE SEQUENCE [LARGE SCALE GENOMIC DNA]</scope>
    <source>
        <strain evidence="12 13">KCTC 23505</strain>
    </source>
</reference>
<comment type="cofactor">
    <cofactor evidence="1">
        <name>FAD</name>
        <dbReference type="ChEBI" id="CHEBI:57692"/>
    </cofactor>
</comment>
<name>A0ABS9DY81_9PROT</name>
<evidence type="ECO:0000256" key="2">
    <source>
        <dbReference type="ARBA" id="ARBA00022630"/>
    </source>
</evidence>
<dbReference type="Pfam" id="PF00111">
    <property type="entry name" value="Fer2"/>
    <property type="match status" value="1"/>
</dbReference>
<dbReference type="PANTHER" id="PTHR47354:SF6">
    <property type="entry name" value="NADH OXIDOREDUCTASE HCR"/>
    <property type="match status" value="1"/>
</dbReference>
<proteinExistence type="inferred from homology"/>
<keyword evidence="5" id="KW-0274">FAD</keyword>
<feature type="domain" description="2Fe-2S ferredoxin-type" evidence="10">
    <location>
        <begin position="286"/>
        <end position="370"/>
    </location>
</feature>